<protein>
    <submittedName>
        <fullName evidence="1">Glycosyltransferase family 4 protein</fullName>
    </submittedName>
</protein>
<dbReference type="RefSeq" id="WP_152730927.1">
    <property type="nucleotide sequence ID" value="NZ_JAABOZ010000004.1"/>
</dbReference>
<name>A0A7K3WCM1_9ACTN</name>
<dbReference type="AlphaFoldDB" id="A0A7K3WCM1"/>
<reference evidence="1 2" key="1">
    <citation type="submission" date="2020-02" db="EMBL/GenBank/DDBJ databases">
        <title>The whole genome sequence of CPCC 205119.</title>
        <authorList>
            <person name="Jiang Z."/>
        </authorList>
    </citation>
    <scope>NUCLEOTIDE SEQUENCE [LARGE SCALE GENOMIC DNA]</scope>
    <source>
        <strain evidence="1 2">CPCC 205119</strain>
    </source>
</reference>
<dbReference type="EMBL" id="JAAGWK010000010">
    <property type="protein sequence ID" value="NEL54212.1"/>
    <property type="molecule type" value="Genomic_DNA"/>
</dbReference>
<comment type="caution">
    <text evidence="1">The sequence shown here is derived from an EMBL/GenBank/DDBJ whole genome shotgun (WGS) entry which is preliminary data.</text>
</comment>
<organism evidence="1 2">
    <name type="scientific">Goekera deserti</name>
    <dbReference type="NCBI Taxonomy" id="2497753"/>
    <lineage>
        <taxon>Bacteria</taxon>
        <taxon>Bacillati</taxon>
        <taxon>Actinomycetota</taxon>
        <taxon>Actinomycetes</taxon>
        <taxon>Geodermatophilales</taxon>
        <taxon>Geodermatophilaceae</taxon>
        <taxon>Goekera</taxon>
    </lineage>
</organism>
<evidence type="ECO:0000313" key="2">
    <source>
        <dbReference type="Proteomes" id="UP000470470"/>
    </source>
</evidence>
<proteinExistence type="predicted"/>
<keyword evidence="2" id="KW-1185">Reference proteome</keyword>
<evidence type="ECO:0000313" key="1">
    <source>
        <dbReference type="EMBL" id="NEL54212.1"/>
    </source>
</evidence>
<dbReference type="Proteomes" id="UP000470470">
    <property type="component" value="Unassembled WGS sequence"/>
</dbReference>
<sequence>MHVLLSTTAFPAQDHYRITEPARAVNEADLGVTATVRRGLETTVAADPHSGAPVTVDVEDHGADVVVMQLPMTDGMLQCMRLLQARGIAVVVEMDDLLSAVPVDSPAHRNMTRGGMARRALACAREADLVTVTTPTLLKEYAPHGRGMVIPNTIPRRFAELPPAYEREPETVVIGWTGSAPSRPYDLRIVGSGLQQALDRTAGRSRFSILGQAETAQASLGLREEPAGLPWVTSVEEYTTLLGTSFDVGIVPLRSDRFNNAKSWLKVVEYAARGVYLVHSPHPEYDLLGIGRRARAPREWARHLTTAVDDPAHRREVAEQNRQVVMENLLTEHVAQWWVDAWDRARDNRARAMRIGA</sequence>
<gene>
    <name evidence="1" type="ORF">G1H19_09390</name>
</gene>
<dbReference type="GO" id="GO:0016740">
    <property type="term" value="F:transferase activity"/>
    <property type="evidence" value="ECO:0007669"/>
    <property type="project" value="UniProtKB-KW"/>
</dbReference>
<keyword evidence="1" id="KW-0808">Transferase</keyword>
<dbReference type="Gene3D" id="3.40.50.2000">
    <property type="entry name" value="Glycogen Phosphorylase B"/>
    <property type="match status" value="1"/>
</dbReference>
<accession>A0A7K3WCM1</accession>
<dbReference type="SUPFAM" id="SSF53756">
    <property type="entry name" value="UDP-Glycosyltransferase/glycogen phosphorylase"/>
    <property type="match status" value="1"/>
</dbReference>